<gene>
    <name evidence="1" type="ORF">GRJ2_002228100</name>
</gene>
<evidence type="ECO:0000313" key="2">
    <source>
        <dbReference type="Proteomes" id="UP001623348"/>
    </source>
</evidence>
<keyword evidence="2" id="KW-1185">Reference proteome</keyword>
<accession>A0ABC9XJQ7</accession>
<evidence type="ECO:0000313" key="1">
    <source>
        <dbReference type="EMBL" id="GAB0197627.1"/>
    </source>
</evidence>
<reference evidence="1 2" key="1">
    <citation type="submission" date="2024-06" db="EMBL/GenBank/DDBJ databases">
        <title>The draft genome of Grus japonensis, version 3.</title>
        <authorList>
            <person name="Nabeshima K."/>
            <person name="Suzuki S."/>
            <person name="Onuma M."/>
        </authorList>
    </citation>
    <scope>NUCLEOTIDE SEQUENCE [LARGE SCALE GENOMIC DNA]</scope>
    <source>
        <strain evidence="1 2">451A</strain>
    </source>
</reference>
<dbReference type="EMBL" id="BAAFJT010000018">
    <property type="protein sequence ID" value="GAB0197627.1"/>
    <property type="molecule type" value="Genomic_DNA"/>
</dbReference>
<sequence length="247" mass="27844">MLNKILVPQVGNVLPWRKKSLSEVREWNLLVNNWQTYRKGIELPSVGVFNKEGKLMMKLVNVRAVDTLFSDIANTFNKQHDDHSAMMKAAQELKEVSGCAPTATLTACIETVRHEHGAHEVQVHVEGYSFSLIVKGKKVPDKLKQVQQQVGELSRSTKRVLARKTILQEMTRSVLQSQTQLEETIKTANPEYLDQVRLAGNLRENIQKISLAKELLEQYDEAARSMLREMAQLAGLMLEGAPEIGAE</sequence>
<name>A0ABC9XJQ7_GRUJA</name>
<proteinExistence type="predicted"/>
<protein>
    <submittedName>
        <fullName evidence="1">Uncharacterized protein</fullName>
    </submittedName>
</protein>
<dbReference type="AlphaFoldDB" id="A0ABC9XJQ7"/>
<dbReference type="Proteomes" id="UP001623348">
    <property type="component" value="Unassembled WGS sequence"/>
</dbReference>
<comment type="caution">
    <text evidence="1">The sequence shown here is derived from an EMBL/GenBank/DDBJ whole genome shotgun (WGS) entry which is preliminary data.</text>
</comment>
<organism evidence="1 2">
    <name type="scientific">Grus japonensis</name>
    <name type="common">Japanese crane</name>
    <name type="synonym">Red-crowned crane</name>
    <dbReference type="NCBI Taxonomy" id="30415"/>
    <lineage>
        <taxon>Eukaryota</taxon>
        <taxon>Metazoa</taxon>
        <taxon>Chordata</taxon>
        <taxon>Craniata</taxon>
        <taxon>Vertebrata</taxon>
        <taxon>Euteleostomi</taxon>
        <taxon>Archelosauria</taxon>
        <taxon>Archosauria</taxon>
        <taxon>Dinosauria</taxon>
        <taxon>Saurischia</taxon>
        <taxon>Theropoda</taxon>
        <taxon>Coelurosauria</taxon>
        <taxon>Aves</taxon>
        <taxon>Neognathae</taxon>
        <taxon>Neoaves</taxon>
        <taxon>Gruiformes</taxon>
        <taxon>Gruidae</taxon>
        <taxon>Grus</taxon>
    </lineage>
</organism>